<dbReference type="PANTHER" id="PTHR24056:SF576">
    <property type="entry name" value="SERINE_THREONINE-PROTEIN KINASE CSK1"/>
    <property type="match status" value="1"/>
</dbReference>
<dbReference type="PANTHER" id="PTHR24056">
    <property type="entry name" value="CELL DIVISION PROTEIN KINASE"/>
    <property type="match status" value="1"/>
</dbReference>
<keyword evidence="9" id="KW-0808">Transferase</keyword>
<reference evidence="9 10" key="1">
    <citation type="submission" date="2018-05" db="EMBL/GenBank/DDBJ databases">
        <title>Genome sequencing and assembly of the regulated plant pathogen Lachnellula willkommii and related sister species for the development of diagnostic species identification markers.</title>
        <authorList>
            <person name="Giroux E."/>
            <person name="Bilodeau G."/>
        </authorList>
    </citation>
    <scope>NUCLEOTIDE SEQUENCE [LARGE SCALE GENOMIC DNA]</scope>
    <source>
        <strain evidence="9 10">CBS 268.59</strain>
    </source>
</reference>
<keyword evidence="9" id="KW-0418">Kinase</keyword>
<evidence type="ECO:0000313" key="9">
    <source>
        <dbReference type="EMBL" id="TVY78493.1"/>
    </source>
</evidence>
<evidence type="ECO:0000256" key="5">
    <source>
        <dbReference type="ARBA" id="ARBA00047811"/>
    </source>
</evidence>
<dbReference type="InterPro" id="IPR000719">
    <property type="entry name" value="Prot_kinase_dom"/>
</dbReference>
<evidence type="ECO:0000256" key="7">
    <source>
        <dbReference type="SAM" id="MobiDB-lite"/>
    </source>
</evidence>
<keyword evidence="10" id="KW-1185">Reference proteome</keyword>
<organism evidence="9 10">
    <name type="scientific">Lachnellula suecica</name>
    <dbReference type="NCBI Taxonomy" id="602035"/>
    <lineage>
        <taxon>Eukaryota</taxon>
        <taxon>Fungi</taxon>
        <taxon>Dikarya</taxon>
        <taxon>Ascomycota</taxon>
        <taxon>Pezizomycotina</taxon>
        <taxon>Leotiomycetes</taxon>
        <taxon>Helotiales</taxon>
        <taxon>Lachnaceae</taxon>
        <taxon>Lachnellula</taxon>
    </lineage>
</organism>
<comment type="catalytic activity">
    <reaction evidence="6">
        <text>L-seryl-[protein] + ATP = O-phospho-L-seryl-[protein] + ADP + H(+)</text>
        <dbReference type="Rhea" id="RHEA:17989"/>
        <dbReference type="Rhea" id="RHEA-COMP:9863"/>
        <dbReference type="Rhea" id="RHEA-COMP:11604"/>
        <dbReference type="ChEBI" id="CHEBI:15378"/>
        <dbReference type="ChEBI" id="CHEBI:29999"/>
        <dbReference type="ChEBI" id="CHEBI:30616"/>
        <dbReference type="ChEBI" id="CHEBI:83421"/>
        <dbReference type="ChEBI" id="CHEBI:456216"/>
        <dbReference type="EC" id="2.7.11.22"/>
    </reaction>
</comment>
<evidence type="ECO:0000256" key="4">
    <source>
        <dbReference type="ARBA" id="ARBA00022840"/>
    </source>
</evidence>
<feature type="domain" description="Protein kinase" evidence="8">
    <location>
        <begin position="91"/>
        <end position="379"/>
    </location>
</feature>
<evidence type="ECO:0000259" key="8">
    <source>
        <dbReference type="PROSITE" id="PS50011"/>
    </source>
</evidence>
<comment type="catalytic activity">
    <reaction evidence="5">
        <text>L-threonyl-[protein] + ATP = O-phospho-L-threonyl-[protein] + ADP + H(+)</text>
        <dbReference type="Rhea" id="RHEA:46608"/>
        <dbReference type="Rhea" id="RHEA-COMP:11060"/>
        <dbReference type="Rhea" id="RHEA-COMP:11605"/>
        <dbReference type="ChEBI" id="CHEBI:15378"/>
        <dbReference type="ChEBI" id="CHEBI:30013"/>
        <dbReference type="ChEBI" id="CHEBI:30616"/>
        <dbReference type="ChEBI" id="CHEBI:61977"/>
        <dbReference type="ChEBI" id="CHEBI:456216"/>
        <dbReference type="EC" id="2.7.11.22"/>
    </reaction>
</comment>
<feature type="region of interest" description="Disordered" evidence="7">
    <location>
        <begin position="61"/>
        <end position="87"/>
    </location>
</feature>
<dbReference type="SMART" id="SM00220">
    <property type="entry name" value="S_TKc"/>
    <property type="match status" value="1"/>
</dbReference>
<dbReference type="InterPro" id="IPR050108">
    <property type="entry name" value="CDK"/>
</dbReference>
<evidence type="ECO:0000256" key="2">
    <source>
        <dbReference type="ARBA" id="ARBA00012425"/>
    </source>
</evidence>
<comment type="similarity">
    <text evidence="1">Belongs to the protein kinase superfamily. CMGC Ser/Thr protein kinase family. CDC2/CDKX subfamily.</text>
</comment>
<dbReference type="Proteomes" id="UP000469558">
    <property type="component" value="Unassembled WGS sequence"/>
</dbReference>
<name>A0A8T9C8S5_9HELO</name>
<dbReference type="EMBL" id="QGMK01000752">
    <property type="protein sequence ID" value="TVY78493.1"/>
    <property type="molecule type" value="Genomic_DNA"/>
</dbReference>
<dbReference type="InterPro" id="IPR008271">
    <property type="entry name" value="Ser/Thr_kinase_AS"/>
</dbReference>
<dbReference type="SUPFAM" id="SSF56112">
    <property type="entry name" value="Protein kinase-like (PK-like)"/>
    <property type="match status" value="1"/>
</dbReference>
<dbReference type="GO" id="GO:0030332">
    <property type="term" value="F:cyclin binding"/>
    <property type="evidence" value="ECO:0007669"/>
    <property type="project" value="TreeGrafter"/>
</dbReference>
<gene>
    <name evidence="9" type="primary">csk1</name>
    <name evidence="9" type="ORF">LSUE1_G004849</name>
</gene>
<dbReference type="GO" id="GO:0004693">
    <property type="term" value="F:cyclin-dependent protein serine/threonine kinase activity"/>
    <property type="evidence" value="ECO:0007669"/>
    <property type="project" value="UniProtKB-EC"/>
</dbReference>
<dbReference type="AlphaFoldDB" id="A0A8T9C8S5"/>
<evidence type="ECO:0000256" key="3">
    <source>
        <dbReference type="ARBA" id="ARBA00022741"/>
    </source>
</evidence>
<dbReference type="GO" id="GO:0000082">
    <property type="term" value="P:G1/S transition of mitotic cell cycle"/>
    <property type="evidence" value="ECO:0007669"/>
    <property type="project" value="TreeGrafter"/>
</dbReference>
<dbReference type="GO" id="GO:0010389">
    <property type="term" value="P:regulation of G2/M transition of mitotic cell cycle"/>
    <property type="evidence" value="ECO:0007669"/>
    <property type="project" value="TreeGrafter"/>
</dbReference>
<dbReference type="OrthoDB" id="413582at2759"/>
<dbReference type="PROSITE" id="PS00108">
    <property type="entry name" value="PROTEIN_KINASE_ST"/>
    <property type="match status" value="1"/>
</dbReference>
<dbReference type="GO" id="GO:0000307">
    <property type="term" value="C:cyclin-dependent protein kinase holoenzyme complex"/>
    <property type="evidence" value="ECO:0007669"/>
    <property type="project" value="TreeGrafter"/>
</dbReference>
<dbReference type="GO" id="GO:0005737">
    <property type="term" value="C:cytoplasm"/>
    <property type="evidence" value="ECO:0007669"/>
    <property type="project" value="TreeGrafter"/>
</dbReference>
<feature type="non-terminal residue" evidence="9">
    <location>
        <position position="385"/>
    </location>
</feature>
<comment type="caution">
    <text evidence="9">The sequence shown here is derived from an EMBL/GenBank/DDBJ whole genome shotgun (WGS) entry which is preliminary data.</text>
</comment>
<dbReference type="Pfam" id="PF00069">
    <property type="entry name" value="Pkinase"/>
    <property type="match status" value="1"/>
</dbReference>
<dbReference type="InterPro" id="IPR011009">
    <property type="entry name" value="Kinase-like_dom_sf"/>
</dbReference>
<dbReference type="PROSITE" id="PS50011">
    <property type="entry name" value="PROTEIN_KINASE_DOM"/>
    <property type="match status" value="1"/>
</dbReference>
<dbReference type="GO" id="GO:0005524">
    <property type="term" value="F:ATP binding"/>
    <property type="evidence" value="ECO:0007669"/>
    <property type="project" value="UniProtKB-KW"/>
</dbReference>
<protein>
    <recommendedName>
        <fullName evidence="2">cyclin-dependent kinase</fullName>
        <ecNumber evidence="2">2.7.11.22</ecNumber>
    </recommendedName>
</protein>
<dbReference type="EC" id="2.7.11.22" evidence="2"/>
<dbReference type="GO" id="GO:0005634">
    <property type="term" value="C:nucleus"/>
    <property type="evidence" value="ECO:0007669"/>
    <property type="project" value="TreeGrafter"/>
</dbReference>
<dbReference type="GO" id="GO:0010468">
    <property type="term" value="P:regulation of gene expression"/>
    <property type="evidence" value="ECO:0007669"/>
    <property type="project" value="TreeGrafter"/>
</dbReference>
<keyword evidence="3" id="KW-0547">Nucleotide-binding</keyword>
<dbReference type="Gene3D" id="1.10.510.10">
    <property type="entry name" value="Transferase(Phosphotransferase) domain 1"/>
    <property type="match status" value="1"/>
</dbReference>
<dbReference type="Gene3D" id="3.30.200.20">
    <property type="entry name" value="Phosphorylase Kinase, domain 1"/>
    <property type="match status" value="1"/>
</dbReference>
<evidence type="ECO:0000313" key="10">
    <source>
        <dbReference type="Proteomes" id="UP000469558"/>
    </source>
</evidence>
<evidence type="ECO:0000256" key="6">
    <source>
        <dbReference type="ARBA" id="ARBA00048367"/>
    </source>
</evidence>
<keyword evidence="4" id="KW-0067">ATP-binding</keyword>
<evidence type="ECO:0000256" key="1">
    <source>
        <dbReference type="ARBA" id="ARBA00006485"/>
    </source>
</evidence>
<accession>A0A8T9C8S5</accession>
<proteinExistence type="inferred from homology"/>
<dbReference type="GO" id="GO:0007165">
    <property type="term" value="P:signal transduction"/>
    <property type="evidence" value="ECO:0007669"/>
    <property type="project" value="TreeGrafter"/>
</dbReference>
<sequence length="385" mass="42667">MASMSNWKSELKAADRYDNVQILKKSIESKGLSLSGTSQKVAFAAETEAYNASNSRNEYDSACRSVAAPTSSNPDTEHPAPTSPGVPIGRYQNCHHIASGLVSEVYRSDLVVLKVITETRNVEPHNPSREIKILTQISHISIIKLVRTFQDNERRLVLQFPFMPFTLANIIDAGSLPADLVRSCFQDLFSALAYLHQNGIIHRDIKPSNLLLASRTGPLLLADFGTAWHSTLSLVDEPADHKVLEVGTTCYRAPETLFGNRSYGTSLDMWAAGTLLAECLRKPPKPLFESRDTSEDGNQLGLILNMFKTIGTPTKETWPEAANFSTPPFEWYQEFPGYSWEELLPDASESGRDLVKRLVCYESARRMTAIEVCNASSILKAPANQ</sequence>